<gene>
    <name evidence="2" type="primary">lon_1</name>
    <name evidence="2" type="ORF">Tsedi_00561</name>
</gene>
<evidence type="ECO:0000259" key="1">
    <source>
        <dbReference type="SMART" id="SM00382"/>
    </source>
</evidence>
<dbReference type="SUPFAM" id="SSF52540">
    <property type="entry name" value="P-loop containing nucleoside triphosphate hydrolases"/>
    <property type="match status" value="1"/>
</dbReference>
<keyword evidence="2" id="KW-0378">Hydrolase</keyword>
<dbReference type="PANTHER" id="PTHR43718:SF2">
    <property type="entry name" value="LON PROTEASE HOMOLOG, MITOCHONDRIAL"/>
    <property type="match status" value="1"/>
</dbReference>
<evidence type="ECO:0000313" key="3">
    <source>
        <dbReference type="Proteomes" id="UP000320225"/>
    </source>
</evidence>
<name>A0A554WTD4_9BURK</name>
<feature type="domain" description="AAA+ ATPase" evidence="1">
    <location>
        <begin position="105"/>
        <end position="252"/>
    </location>
</feature>
<dbReference type="RefSeq" id="WP_143893403.1">
    <property type="nucleotide sequence ID" value="NZ_VJND01000002.1"/>
</dbReference>
<reference evidence="2 3" key="1">
    <citation type="submission" date="2019-07" db="EMBL/GenBank/DDBJ databases">
        <title>Tepidimonas sediminis YIM 72259 draft genome.</title>
        <authorList>
            <person name="Da Costa M.S."/>
            <person name="Froufe H.J.C."/>
            <person name="Egas C."/>
            <person name="Albuquerque L."/>
        </authorList>
    </citation>
    <scope>NUCLEOTIDE SEQUENCE [LARGE SCALE GENOMIC DNA]</scope>
    <source>
        <strain evidence="2 3">YIM 72259</strain>
    </source>
</reference>
<organism evidence="2 3">
    <name type="scientific">Tepidimonas sediminis</name>
    <dbReference type="NCBI Taxonomy" id="2588941"/>
    <lineage>
        <taxon>Bacteria</taxon>
        <taxon>Pseudomonadati</taxon>
        <taxon>Pseudomonadota</taxon>
        <taxon>Betaproteobacteria</taxon>
        <taxon>Burkholderiales</taxon>
        <taxon>Tepidimonas</taxon>
    </lineage>
</organism>
<sequence>MVHDSVPTIAPPRGLPIARVREIFNPDDVEQRLKRLKAQGHEREQATLCQTYERMLERGPQRFAVKPSGVPDMAPLYEQLPNFRAVLDDIKRHVALAQAGSDSLEVTPILLLGPPGVGKTHFAQQLAELLATTMTLVPMSAMTAGWLLSGSSSQWKGAKPGKVFEALVEGDYANPVIVVDEIDKASEHAQYDPLGALYGLLEPQTAQRFVDEFAEVPIDASQVIWITTANDERAIPEPILNRMNVFEIAPPTREEARTIARLLYQRLRAAHDWGRLFDEEPGDDVLERLAELAPREMRRALMTAFGNARLDERDHLEVRDLPAPAAGKGRIGFLA</sequence>
<dbReference type="GO" id="GO:0007005">
    <property type="term" value="P:mitochondrion organization"/>
    <property type="evidence" value="ECO:0007669"/>
    <property type="project" value="TreeGrafter"/>
</dbReference>
<protein>
    <submittedName>
        <fullName evidence="2">Lon protease</fullName>
        <ecNumber evidence="2">3.4.21.53</ecNumber>
    </submittedName>
</protein>
<dbReference type="GO" id="GO:0004176">
    <property type="term" value="F:ATP-dependent peptidase activity"/>
    <property type="evidence" value="ECO:0007669"/>
    <property type="project" value="InterPro"/>
</dbReference>
<keyword evidence="2" id="KW-0645">Protease</keyword>
<dbReference type="InterPro" id="IPR027065">
    <property type="entry name" value="Lon_Prtase"/>
</dbReference>
<dbReference type="OrthoDB" id="8552455at2"/>
<dbReference type="Proteomes" id="UP000320225">
    <property type="component" value="Unassembled WGS sequence"/>
</dbReference>
<dbReference type="EC" id="3.4.21.53" evidence="2"/>
<dbReference type="InterPro" id="IPR027417">
    <property type="entry name" value="P-loop_NTPase"/>
</dbReference>
<dbReference type="AlphaFoldDB" id="A0A554WTD4"/>
<dbReference type="GO" id="GO:0006515">
    <property type="term" value="P:protein quality control for misfolded or incompletely synthesized proteins"/>
    <property type="evidence" value="ECO:0007669"/>
    <property type="project" value="TreeGrafter"/>
</dbReference>
<dbReference type="EMBL" id="VJND01000002">
    <property type="protein sequence ID" value="TSE26852.1"/>
    <property type="molecule type" value="Genomic_DNA"/>
</dbReference>
<proteinExistence type="predicted"/>
<comment type="caution">
    <text evidence="2">The sequence shown here is derived from an EMBL/GenBank/DDBJ whole genome shotgun (WGS) entry which is preliminary data.</text>
</comment>
<dbReference type="GO" id="GO:0016887">
    <property type="term" value="F:ATP hydrolysis activity"/>
    <property type="evidence" value="ECO:0007669"/>
    <property type="project" value="InterPro"/>
</dbReference>
<dbReference type="GO" id="GO:0005524">
    <property type="term" value="F:ATP binding"/>
    <property type="evidence" value="ECO:0007669"/>
    <property type="project" value="InterPro"/>
</dbReference>
<accession>A0A554WTD4</accession>
<evidence type="ECO:0000313" key="2">
    <source>
        <dbReference type="EMBL" id="TSE26852.1"/>
    </source>
</evidence>
<dbReference type="SMART" id="SM00382">
    <property type="entry name" value="AAA"/>
    <property type="match status" value="1"/>
</dbReference>
<dbReference type="GO" id="GO:0004252">
    <property type="term" value="F:serine-type endopeptidase activity"/>
    <property type="evidence" value="ECO:0007669"/>
    <property type="project" value="UniProtKB-EC"/>
</dbReference>
<keyword evidence="3" id="KW-1185">Reference proteome</keyword>
<dbReference type="InterPro" id="IPR003593">
    <property type="entry name" value="AAA+_ATPase"/>
</dbReference>
<dbReference type="Gene3D" id="3.40.50.300">
    <property type="entry name" value="P-loop containing nucleotide triphosphate hydrolases"/>
    <property type="match status" value="1"/>
</dbReference>
<dbReference type="Pfam" id="PF00004">
    <property type="entry name" value="AAA"/>
    <property type="match status" value="1"/>
</dbReference>
<dbReference type="PANTHER" id="PTHR43718">
    <property type="entry name" value="LON PROTEASE"/>
    <property type="match status" value="1"/>
</dbReference>
<dbReference type="GO" id="GO:0003697">
    <property type="term" value="F:single-stranded DNA binding"/>
    <property type="evidence" value="ECO:0007669"/>
    <property type="project" value="TreeGrafter"/>
</dbReference>
<dbReference type="GO" id="GO:0051131">
    <property type="term" value="P:chaperone-mediated protein complex assembly"/>
    <property type="evidence" value="ECO:0007669"/>
    <property type="project" value="TreeGrafter"/>
</dbReference>
<dbReference type="InterPro" id="IPR003959">
    <property type="entry name" value="ATPase_AAA_core"/>
</dbReference>